<evidence type="ECO:0000313" key="2">
    <source>
        <dbReference type="EMBL" id="KAG2203062.1"/>
    </source>
</evidence>
<feature type="compositionally biased region" description="Low complexity" evidence="1">
    <location>
        <begin position="47"/>
        <end position="62"/>
    </location>
</feature>
<proteinExistence type="predicted"/>
<protein>
    <submittedName>
        <fullName evidence="2">Uncharacterized protein</fullName>
    </submittedName>
</protein>
<reference evidence="2" key="1">
    <citation type="submission" date="2020-12" db="EMBL/GenBank/DDBJ databases">
        <title>Metabolic potential, ecology and presence of endohyphal bacteria is reflected in genomic diversity of Mucoromycotina.</title>
        <authorList>
            <person name="Muszewska A."/>
            <person name="Okrasinska A."/>
            <person name="Steczkiewicz K."/>
            <person name="Drgas O."/>
            <person name="Orlowska M."/>
            <person name="Perlinska-Lenart U."/>
            <person name="Aleksandrzak-Piekarczyk T."/>
            <person name="Szatraj K."/>
            <person name="Zielenkiewicz U."/>
            <person name="Pilsyk S."/>
            <person name="Malc E."/>
            <person name="Mieczkowski P."/>
            <person name="Kruszewska J.S."/>
            <person name="Biernat P."/>
            <person name="Pawlowska J."/>
        </authorList>
    </citation>
    <scope>NUCLEOTIDE SEQUENCE</scope>
    <source>
        <strain evidence="2">CBS 226.32</strain>
    </source>
</reference>
<feature type="region of interest" description="Disordered" evidence="1">
    <location>
        <begin position="1"/>
        <end position="25"/>
    </location>
</feature>
<evidence type="ECO:0000256" key="1">
    <source>
        <dbReference type="SAM" id="MobiDB-lite"/>
    </source>
</evidence>
<comment type="caution">
    <text evidence="2">The sequence shown here is derived from an EMBL/GenBank/DDBJ whole genome shotgun (WGS) entry which is preliminary data.</text>
</comment>
<dbReference type="EMBL" id="JAEPRC010000241">
    <property type="protein sequence ID" value="KAG2203062.1"/>
    <property type="molecule type" value="Genomic_DNA"/>
</dbReference>
<accession>A0A8H7V2H5</accession>
<evidence type="ECO:0000313" key="3">
    <source>
        <dbReference type="Proteomes" id="UP000650833"/>
    </source>
</evidence>
<organism evidence="2 3">
    <name type="scientific">Mucor plumbeus</name>
    <dbReference type="NCBI Taxonomy" id="97098"/>
    <lineage>
        <taxon>Eukaryota</taxon>
        <taxon>Fungi</taxon>
        <taxon>Fungi incertae sedis</taxon>
        <taxon>Mucoromycota</taxon>
        <taxon>Mucoromycotina</taxon>
        <taxon>Mucoromycetes</taxon>
        <taxon>Mucorales</taxon>
        <taxon>Mucorineae</taxon>
        <taxon>Mucoraceae</taxon>
        <taxon>Mucor</taxon>
    </lineage>
</organism>
<name>A0A8H7V2H5_9FUNG</name>
<feature type="compositionally biased region" description="Polar residues" evidence="1">
    <location>
        <begin position="1"/>
        <end position="20"/>
    </location>
</feature>
<sequence length="197" mass="22808">MDVNSQQAIEPSTNFQQPETSDPRDKLIAQLTQQAQQLMDELRQARNDPTNSNNPSPSIGSPKPQNSPDVSQDLWHNPSKLAAIKQSLLIYNQKNRYNNKEKIASRFFQPSSLNQGYKYLYVHTKSRIPVDRLRSYLRQIGVNNARILDIHYPYRNIAALLLHNDYAADFQKLLEPKRVHFVHNFDPWDGSILKDPQ</sequence>
<keyword evidence="3" id="KW-1185">Reference proteome</keyword>
<dbReference type="AlphaFoldDB" id="A0A8H7V2H5"/>
<dbReference type="OrthoDB" id="2275331at2759"/>
<gene>
    <name evidence="2" type="ORF">INT46_009059</name>
</gene>
<dbReference type="Proteomes" id="UP000650833">
    <property type="component" value="Unassembled WGS sequence"/>
</dbReference>
<feature type="region of interest" description="Disordered" evidence="1">
    <location>
        <begin position="38"/>
        <end position="74"/>
    </location>
</feature>